<feature type="domain" description="ABC transmembrane type-1" evidence="8">
    <location>
        <begin position="80"/>
        <end position="273"/>
    </location>
</feature>
<evidence type="ECO:0000256" key="2">
    <source>
        <dbReference type="ARBA" id="ARBA00022448"/>
    </source>
</evidence>
<keyword evidence="4 7" id="KW-0812">Transmembrane</keyword>
<protein>
    <submittedName>
        <fullName evidence="9">ABC transporter permease</fullName>
    </submittedName>
</protein>
<evidence type="ECO:0000256" key="5">
    <source>
        <dbReference type="ARBA" id="ARBA00022989"/>
    </source>
</evidence>
<evidence type="ECO:0000256" key="3">
    <source>
        <dbReference type="ARBA" id="ARBA00022475"/>
    </source>
</evidence>
<accession>A0A0K1R934</accession>
<dbReference type="KEGG" id="crie:AK829_00565"/>
<keyword evidence="6 7" id="KW-0472">Membrane</keyword>
<dbReference type="STRING" id="156976.AK829_00565"/>
<dbReference type="Gene3D" id="1.10.3720.10">
    <property type="entry name" value="MetI-like"/>
    <property type="match status" value="1"/>
</dbReference>
<dbReference type="RefSeq" id="WP_052203334.1">
    <property type="nucleotide sequence ID" value="NZ_CP012342.1"/>
</dbReference>
<dbReference type="Pfam" id="PF19300">
    <property type="entry name" value="BPD_transp_1_N"/>
    <property type="match status" value="1"/>
</dbReference>
<evidence type="ECO:0000256" key="6">
    <source>
        <dbReference type="ARBA" id="ARBA00023136"/>
    </source>
</evidence>
<comment type="subcellular location">
    <subcellularLocation>
        <location evidence="1 7">Cell membrane</location>
        <topology evidence="1 7">Multi-pass membrane protein</topology>
    </subcellularLocation>
</comment>
<dbReference type="CDD" id="cd06261">
    <property type="entry name" value="TM_PBP2"/>
    <property type="match status" value="1"/>
</dbReference>
<dbReference type="InterPro" id="IPR000515">
    <property type="entry name" value="MetI-like"/>
</dbReference>
<dbReference type="InterPro" id="IPR035906">
    <property type="entry name" value="MetI-like_sf"/>
</dbReference>
<dbReference type="PATRIC" id="fig|156976.3.peg.105"/>
<keyword evidence="3" id="KW-1003">Cell membrane</keyword>
<reference evidence="9 10" key="1">
    <citation type="submission" date="2015-08" db="EMBL/GenBank/DDBJ databases">
        <authorList>
            <person name="Babu N.S."/>
            <person name="Beckwith C.J."/>
            <person name="Beseler K.G."/>
            <person name="Brison A."/>
            <person name="Carone J.V."/>
            <person name="Caskin T.P."/>
            <person name="Diamond M."/>
            <person name="Durham M.E."/>
            <person name="Foxe J.M."/>
            <person name="Go M."/>
            <person name="Henderson B.A."/>
            <person name="Jones I.B."/>
            <person name="McGettigan J.A."/>
            <person name="Micheletti S.J."/>
            <person name="Nasrallah M.E."/>
            <person name="Ortiz D."/>
            <person name="Piller C.R."/>
            <person name="Privatt S.R."/>
            <person name="Schneider S.L."/>
            <person name="Sharp S."/>
            <person name="Smith T.C."/>
            <person name="Stanton J.D."/>
            <person name="Ullery H.E."/>
            <person name="Wilson R.J."/>
            <person name="Serrano M.G."/>
            <person name="Buck G."/>
            <person name="Lee V."/>
            <person name="Wang Y."/>
            <person name="Carvalho R."/>
            <person name="Voegtly L."/>
            <person name="Shi R."/>
            <person name="Duckworth R."/>
            <person name="Johnson A."/>
            <person name="Loviza R."/>
            <person name="Walstead R."/>
            <person name="Shah Z."/>
            <person name="Kiflezghi M."/>
            <person name="Wade K."/>
            <person name="Ball S.L."/>
            <person name="Bradley K.W."/>
            <person name="Asai D.J."/>
            <person name="Bowman C.A."/>
            <person name="Russell D.A."/>
            <person name="Pope W.H."/>
            <person name="Jacobs-Sera D."/>
            <person name="Hendrix R.W."/>
            <person name="Hatfull G.F."/>
        </authorList>
    </citation>
    <scope>NUCLEOTIDE SEQUENCE [LARGE SCALE GENOMIC DNA]</scope>
    <source>
        <strain evidence="9 10">PUDD_83A45</strain>
    </source>
</reference>
<evidence type="ECO:0000313" key="10">
    <source>
        <dbReference type="Proteomes" id="UP000060016"/>
    </source>
</evidence>
<gene>
    <name evidence="9" type="ORF">AK829_00565</name>
</gene>
<feature type="transmembrane region" description="Helical" evidence="7">
    <location>
        <begin position="84"/>
        <end position="107"/>
    </location>
</feature>
<evidence type="ECO:0000256" key="1">
    <source>
        <dbReference type="ARBA" id="ARBA00004651"/>
    </source>
</evidence>
<dbReference type="PROSITE" id="PS50928">
    <property type="entry name" value="ABC_TM1"/>
    <property type="match status" value="1"/>
</dbReference>
<feature type="transmembrane region" description="Helical" evidence="7">
    <location>
        <begin position="154"/>
        <end position="173"/>
    </location>
</feature>
<dbReference type="GO" id="GO:0071916">
    <property type="term" value="F:dipeptide transmembrane transporter activity"/>
    <property type="evidence" value="ECO:0007669"/>
    <property type="project" value="TreeGrafter"/>
</dbReference>
<dbReference type="PANTHER" id="PTHR43163:SF6">
    <property type="entry name" value="DIPEPTIDE TRANSPORT SYSTEM PERMEASE PROTEIN DPPB-RELATED"/>
    <property type="match status" value="1"/>
</dbReference>
<name>A0A0K1R934_9CORY</name>
<evidence type="ECO:0000256" key="4">
    <source>
        <dbReference type="ARBA" id="ARBA00022692"/>
    </source>
</evidence>
<organism evidence="9 10">
    <name type="scientific">Corynebacterium riegelii</name>
    <dbReference type="NCBI Taxonomy" id="156976"/>
    <lineage>
        <taxon>Bacteria</taxon>
        <taxon>Bacillati</taxon>
        <taxon>Actinomycetota</taxon>
        <taxon>Actinomycetes</taxon>
        <taxon>Mycobacteriales</taxon>
        <taxon>Corynebacteriaceae</taxon>
        <taxon>Corynebacterium</taxon>
    </lineage>
</organism>
<sequence length="286" mass="30351">MVAASVIIFVLLRAVPGDPARIALGVTATEEAVKELAARLGTDRPLIIQYFDWVKNMLTGNFGISMASGREITDTIWERAGVSLTLTILAMLLALITAIPLGIHLARKPNAVLSGLTQVGIAVPSFLVGILAVSAFSVRLGWLPAGGWGTPAHAVLPVFSLALVQSAILTRYVRAAVVEEMGKDYVRTGRSQGASISEVLYRSVLRNAALPVLTVTGLQLSTMIVGAVVVERVFAVPGLGSLLLDSVGNRDLTTVQTVMMLLVAFTLVVNLIVDLLYAAVDPRSRR</sequence>
<dbReference type="GO" id="GO:0005886">
    <property type="term" value="C:plasma membrane"/>
    <property type="evidence" value="ECO:0007669"/>
    <property type="project" value="UniProtKB-SubCell"/>
</dbReference>
<keyword evidence="2 7" id="KW-0813">Transport</keyword>
<keyword evidence="5 7" id="KW-1133">Transmembrane helix</keyword>
<feature type="transmembrane region" description="Helical" evidence="7">
    <location>
        <begin position="119"/>
        <end position="142"/>
    </location>
</feature>
<evidence type="ECO:0000259" key="8">
    <source>
        <dbReference type="PROSITE" id="PS50928"/>
    </source>
</evidence>
<evidence type="ECO:0000256" key="7">
    <source>
        <dbReference type="RuleBase" id="RU363032"/>
    </source>
</evidence>
<feature type="transmembrane region" description="Helical" evidence="7">
    <location>
        <begin position="255"/>
        <end position="280"/>
    </location>
</feature>
<evidence type="ECO:0000313" key="9">
    <source>
        <dbReference type="EMBL" id="AKV57913.1"/>
    </source>
</evidence>
<keyword evidence="10" id="KW-1185">Reference proteome</keyword>
<dbReference type="AlphaFoldDB" id="A0A0K1R934"/>
<feature type="transmembrane region" description="Helical" evidence="7">
    <location>
        <begin position="210"/>
        <end position="235"/>
    </location>
</feature>
<dbReference type="Proteomes" id="UP000060016">
    <property type="component" value="Chromosome"/>
</dbReference>
<dbReference type="Pfam" id="PF00528">
    <property type="entry name" value="BPD_transp_1"/>
    <property type="match status" value="1"/>
</dbReference>
<comment type="similarity">
    <text evidence="7">Belongs to the binding-protein-dependent transport system permease family.</text>
</comment>
<dbReference type="InterPro" id="IPR045621">
    <property type="entry name" value="BPD_transp_1_N"/>
</dbReference>
<dbReference type="SUPFAM" id="SSF161098">
    <property type="entry name" value="MetI-like"/>
    <property type="match status" value="1"/>
</dbReference>
<dbReference type="PANTHER" id="PTHR43163">
    <property type="entry name" value="DIPEPTIDE TRANSPORT SYSTEM PERMEASE PROTEIN DPPB-RELATED"/>
    <property type="match status" value="1"/>
</dbReference>
<dbReference type="EMBL" id="CP012342">
    <property type="protein sequence ID" value="AKV57913.1"/>
    <property type="molecule type" value="Genomic_DNA"/>
</dbReference>
<proteinExistence type="inferred from homology"/>